<evidence type="ECO:0000313" key="2">
    <source>
        <dbReference type="Proteomes" id="UP001596549"/>
    </source>
</evidence>
<protein>
    <submittedName>
        <fullName evidence="1">Ferredoxin</fullName>
    </submittedName>
</protein>
<dbReference type="Proteomes" id="UP001596549">
    <property type="component" value="Unassembled WGS sequence"/>
</dbReference>
<accession>A0ABW2NQ09</accession>
<sequence>MKVIKVSNKCVASGSCTLLTDLLQEGPDGKATPVGTGKITDKTAEKFMGVINHCPVGAISLEDSSIVKSTGTHGLKEIKTLITKELVEFKVPRPSEDICRYRGSASSIHYISAEGHNRYDYRSDSQAESAGLSHFDRIAYSQRRALVQEALVEFKVNQLGDFIKYETKQGNYYNDINEYFINFIRDVLKEIDEKTDGKIKLSLDLDRLKIGPDHHLNKVEDDFYLYQLHNIELIFTDSVVNKLNSLSSYKIYINTDDMEDYRERDVYCYNLFEVIEEFRGDIASAIQDVFNYDDAIKVHIERVYETYSKILKEELNEIAKFLFKEIDNYLVVTSK</sequence>
<keyword evidence="2" id="KW-1185">Reference proteome</keyword>
<comment type="caution">
    <text evidence="1">The sequence shown here is derived from an EMBL/GenBank/DDBJ whole genome shotgun (WGS) entry which is preliminary data.</text>
</comment>
<evidence type="ECO:0000313" key="1">
    <source>
        <dbReference type="EMBL" id="MFC7371377.1"/>
    </source>
</evidence>
<dbReference type="Gene3D" id="3.30.70.20">
    <property type="match status" value="1"/>
</dbReference>
<dbReference type="EMBL" id="JBHTCP010000013">
    <property type="protein sequence ID" value="MFC7371377.1"/>
    <property type="molecule type" value="Genomic_DNA"/>
</dbReference>
<proteinExistence type="predicted"/>
<gene>
    <name evidence="1" type="ORF">ACFQPF_06795</name>
</gene>
<name>A0ABW2NQ09_9BACL</name>
<dbReference type="RefSeq" id="WP_379747889.1">
    <property type="nucleotide sequence ID" value="NZ_JBHTCP010000013.1"/>
</dbReference>
<reference evidence="2" key="1">
    <citation type="journal article" date="2019" name="Int. J. Syst. Evol. Microbiol.">
        <title>The Global Catalogue of Microorganisms (GCM) 10K type strain sequencing project: providing services to taxonomists for standard genome sequencing and annotation.</title>
        <authorList>
            <consortium name="The Broad Institute Genomics Platform"/>
            <consortium name="The Broad Institute Genome Sequencing Center for Infectious Disease"/>
            <person name="Wu L."/>
            <person name="Ma J."/>
        </authorList>
    </citation>
    <scope>NUCLEOTIDE SEQUENCE [LARGE SCALE GENOMIC DNA]</scope>
    <source>
        <strain evidence="2">NBRC 106396</strain>
    </source>
</reference>
<organism evidence="1 2">
    <name type="scientific">Fictibacillus iocasae</name>
    <dbReference type="NCBI Taxonomy" id="2715437"/>
    <lineage>
        <taxon>Bacteria</taxon>
        <taxon>Bacillati</taxon>
        <taxon>Bacillota</taxon>
        <taxon>Bacilli</taxon>
        <taxon>Bacillales</taxon>
        <taxon>Fictibacillaceae</taxon>
        <taxon>Fictibacillus</taxon>
    </lineage>
</organism>